<protein>
    <recommendedName>
        <fullName evidence="3">F-box domain-containing protein</fullName>
    </recommendedName>
</protein>
<reference evidence="1 2" key="1">
    <citation type="journal article" date="2024" name="Nat. Commun.">
        <title>Phylogenomics reveals the evolutionary origins of lichenization in chlorophyte algae.</title>
        <authorList>
            <person name="Puginier C."/>
            <person name="Libourel C."/>
            <person name="Otte J."/>
            <person name="Skaloud P."/>
            <person name="Haon M."/>
            <person name="Grisel S."/>
            <person name="Petersen M."/>
            <person name="Berrin J.G."/>
            <person name="Delaux P.M."/>
            <person name="Dal Grande F."/>
            <person name="Keller J."/>
        </authorList>
    </citation>
    <scope>NUCLEOTIDE SEQUENCE [LARGE SCALE GENOMIC DNA]</scope>
    <source>
        <strain evidence="1 2">SAG 2043</strain>
    </source>
</reference>
<dbReference type="AlphaFoldDB" id="A0AAW1QGA2"/>
<gene>
    <name evidence="1" type="ORF">WJX72_010784</name>
</gene>
<dbReference type="InterPro" id="IPR036047">
    <property type="entry name" value="F-box-like_dom_sf"/>
</dbReference>
<comment type="caution">
    <text evidence="1">The sequence shown here is derived from an EMBL/GenBank/DDBJ whole genome shotgun (WGS) entry which is preliminary data.</text>
</comment>
<dbReference type="EMBL" id="JALJOR010000003">
    <property type="protein sequence ID" value="KAK9820482.1"/>
    <property type="molecule type" value="Genomic_DNA"/>
</dbReference>
<dbReference type="SUPFAM" id="SSF81383">
    <property type="entry name" value="F-box domain"/>
    <property type="match status" value="1"/>
</dbReference>
<organism evidence="1 2">
    <name type="scientific">[Myrmecia] bisecta</name>
    <dbReference type="NCBI Taxonomy" id="41462"/>
    <lineage>
        <taxon>Eukaryota</taxon>
        <taxon>Viridiplantae</taxon>
        <taxon>Chlorophyta</taxon>
        <taxon>core chlorophytes</taxon>
        <taxon>Trebouxiophyceae</taxon>
        <taxon>Trebouxiales</taxon>
        <taxon>Trebouxiaceae</taxon>
        <taxon>Myrmecia</taxon>
    </lineage>
</organism>
<evidence type="ECO:0000313" key="2">
    <source>
        <dbReference type="Proteomes" id="UP001489004"/>
    </source>
</evidence>
<dbReference type="Proteomes" id="UP001489004">
    <property type="component" value="Unassembled WGS sequence"/>
</dbReference>
<evidence type="ECO:0008006" key="3">
    <source>
        <dbReference type="Google" id="ProtNLM"/>
    </source>
</evidence>
<keyword evidence="2" id="KW-1185">Reference proteome</keyword>
<sequence>MPSMEREPSFGWFSLPDELLREVIARAGQSGKRSMQLTCRHWCQQVRLATPAIHVAIAEPLKASDLLALQSYQALSLVRVTASAQLISSI</sequence>
<proteinExistence type="predicted"/>
<evidence type="ECO:0000313" key="1">
    <source>
        <dbReference type="EMBL" id="KAK9820482.1"/>
    </source>
</evidence>
<accession>A0AAW1QGA2</accession>
<name>A0AAW1QGA2_9CHLO</name>